<dbReference type="InterPro" id="IPR036001">
    <property type="entry name" value="PS_II_antenna-like_sf"/>
</dbReference>
<evidence type="ECO:0000256" key="4">
    <source>
        <dbReference type="ARBA" id="ARBA00022640"/>
    </source>
</evidence>
<dbReference type="Proteomes" id="UP001324115">
    <property type="component" value="Unassembled WGS sequence"/>
</dbReference>
<keyword evidence="9" id="KW-0604">Photosystem II</keyword>
<dbReference type="GO" id="GO:0009523">
    <property type="term" value="C:photosystem II"/>
    <property type="evidence" value="ECO:0007669"/>
    <property type="project" value="UniProtKB-KW"/>
</dbReference>
<comment type="caution">
    <text evidence="11">The sequence shown here is derived from an EMBL/GenBank/DDBJ whole genome shotgun (WGS) entry which is preliminary data.</text>
</comment>
<dbReference type="AlphaFoldDB" id="A0AAN7F2M8"/>
<dbReference type="EMBL" id="JAXUIC010000006">
    <property type="protein sequence ID" value="KAK4584613.1"/>
    <property type="molecule type" value="Genomic_DNA"/>
</dbReference>
<evidence type="ECO:0000256" key="3">
    <source>
        <dbReference type="ARBA" id="ARBA00022531"/>
    </source>
</evidence>
<dbReference type="GO" id="GO:0016168">
    <property type="term" value="F:chlorophyll binding"/>
    <property type="evidence" value="ECO:0007669"/>
    <property type="project" value="UniProtKB-KW"/>
</dbReference>
<dbReference type="InterPro" id="IPR000932">
    <property type="entry name" value="PS_antenna-like"/>
</dbReference>
<name>A0AAN7F2M8_QUERU</name>
<evidence type="ECO:0000256" key="8">
    <source>
        <dbReference type="ARBA" id="ARBA00023136"/>
    </source>
</evidence>
<keyword evidence="5 10" id="KW-0812">Transmembrane</keyword>
<gene>
    <name evidence="11" type="ORF">RGQ29_022370</name>
</gene>
<dbReference type="Gene3D" id="3.10.680.10">
    <property type="entry name" value="Photosystem II CP47 reaction center protein"/>
    <property type="match status" value="1"/>
</dbReference>
<feature type="transmembrane region" description="Helical" evidence="10">
    <location>
        <begin position="187"/>
        <end position="209"/>
    </location>
</feature>
<keyword evidence="8 10" id="KW-0472">Membrane</keyword>
<keyword evidence="4" id="KW-0934">Plastid</keyword>
<sequence>MGLPWYRVHTLIFNDPGRLISIHIIMHTALVAGWAARDPMWRQGMFAIPFMTCLGVTNSWGSWSITRGTIMNPSVWSYEGKPSLDLPKIFGIHLFLSGLACFGFGAFHVTGLIGPRIWVSNPYGLTRRVQSINLAWGVEGFDPFILGGIASHHIAVGTLGILAGLFHLSVHPPQHLYKGLRMGNIETILSSSIDAVFFVAFVVVGTMWYGSATTPIELFGPTFSAGIAENQSLSEDWSKTPENLAFYDYIGNNPAKWGLFRVGSMYNGDGITVGWLGHPIFRDKEGRELFVRRMPTFFETFPVVLVDGDESKYSVKQVGVTVEFYGDELNGVSYSDPATVKKYARRAQLGEIFELDRATLKSDGVFRSSPRGWFTFGHASFALLFFFEHIWQFGTFQKLGDPTTRQQVV</sequence>
<evidence type="ECO:0000256" key="2">
    <source>
        <dbReference type="ARBA" id="ARBA00022494"/>
    </source>
</evidence>
<evidence type="ECO:0000256" key="10">
    <source>
        <dbReference type="SAM" id="Phobius"/>
    </source>
</evidence>
<accession>A0AAN7F2M8</accession>
<evidence type="ECO:0000313" key="12">
    <source>
        <dbReference type="Proteomes" id="UP001324115"/>
    </source>
</evidence>
<evidence type="ECO:0000313" key="11">
    <source>
        <dbReference type="EMBL" id="KAK4584613.1"/>
    </source>
</evidence>
<keyword evidence="3" id="KW-0602">Photosynthesis</keyword>
<evidence type="ECO:0000256" key="6">
    <source>
        <dbReference type="ARBA" id="ARBA00022989"/>
    </source>
</evidence>
<evidence type="ECO:0000256" key="9">
    <source>
        <dbReference type="ARBA" id="ARBA00023276"/>
    </source>
</evidence>
<evidence type="ECO:0000256" key="1">
    <source>
        <dbReference type="ARBA" id="ARBA00004141"/>
    </source>
</evidence>
<evidence type="ECO:0000256" key="7">
    <source>
        <dbReference type="ARBA" id="ARBA00022991"/>
    </source>
</evidence>
<feature type="transmembrane region" description="Helical" evidence="10">
    <location>
        <begin position="144"/>
        <end position="166"/>
    </location>
</feature>
<keyword evidence="12" id="KW-1185">Reference proteome</keyword>
<evidence type="ECO:0000256" key="5">
    <source>
        <dbReference type="ARBA" id="ARBA00022692"/>
    </source>
</evidence>
<reference evidence="11 12" key="1">
    <citation type="journal article" date="2023" name="G3 (Bethesda)">
        <title>A haplotype-resolved chromosome-scale genome for Quercus rubra L. provides insights into the genetics of adaptive traits for red oak species.</title>
        <authorList>
            <person name="Kapoor B."/>
            <person name="Jenkins J."/>
            <person name="Schmutz J."/>
            <person name="Zhebentyayeva T."/>
            <person name="Kuelheim C."/>
            <person name="Coggeshall M."/>
            <person name="Heim C."/>
            <person name="Lasky J.R."/>
            <person name="Leites L."/>
            <person name="Islam-Faridi N."/>
            <person name="Romero-Severson J."/>
            <person name="DeLeo V.L."/>
            <person name="Lucas S.M."/>
            <person name="Lazic D."/>
            <person name="Gailing O."/>
            <person name="Carlson J."/>
            <person name="Staton M."/>
        </authorList>
    </citation>
    <scope>NUCLEOTIDE SEQUENCE [LARGE SCALE GENOMIC DNA]</scope>
    <source>
        <strain evidence="11">Pseudo-F2</strain>
    </source>
</reference>
<keyword evidence="6 10" id="KW-1133">Transmembrane helix</keyword>
<protein>
    <recommendedName>
        <fullName evidence="13">Photosystem II CP47 reaction center protein</fullName>
    </recommendedName>
</protein>
<proteinExistence type="predicted"/>
<dbReference type="Pfam" id="PF00421">
    <property type="entry name" value="PSII"/>
    <property type="match status" value="1"/>
</dbReference>
<dbReference type="SUPFAM" id="SSF161077">
    <property type="entry name" value="Photosystem II antenna protein-like"/>
    <property type="match status" value="1"/>
</dbReference>
<keyword evidence="7" id="KW-0157">Chromophore</keyword>
<dbReference type="GO" id="GO:0009767">
    <property type="term" value="P:photosynthetic electron transport chain"/>
    <property type="evidence" value="ECO:0007669"/>
    <property type="project" value="InterPro"/>
</dbReference>
<evidence type="ECO:0008006" key="13">
    <source>
        <dbReference type="Google" id="ProtNLM"/>
    </source>
</evidence>
<feature type="transmembrane region" description="Helical" evidence="10">
    <location>
        <begin position="20"/>
        <end position="36"/>
    </location>
</feature>
<organism evidence="11 12">
    <name type="scientific">Quercus rubra</name>
    <name type="common">Northern red oak</name>
    <name type="synonym">Quercus borealis</name>
    <dbReference type="NCBI Taxonomy" id="3512"/>
    <lineage>
        <taxon>Eukaryota</taxon>
        <taxon>Viridiplantae</taxon>
        <taxon>Streptophyta</taxon>
        <taxon>Embryophyta</taxon>
        <taxon>Tracheophyta</taxon>
        <taxon>Spermatophyta</taxon>
        <taxon>Magnoliopsida</taxon>
        <taxon>eudicotyledons</taxon>
        <taxon>Gunneridae</taxon>
        <taxon>Pentapetalae</taxon>
        <taxon>rosids</taxon>
        <taxon>fabids</taxon>
        <taxon>Fagales</taxon>
        <taxon>Fagaceae</taxon>
        <taxon>Quercus</taxon>
    </lineage>
</organism>
<comment type="subcellular location">
    <subcellularLocation>
        <location evidence="1">Membrane</location>
        <topology evidence="1">Multi-pass membrane protein</topology>
    </subcellularLocation>
</comment>
<feature type="transmembrane region" description="Helical" evidence="10">
    <location>
        <begin position="90"/>
        <end position="113"/>
    </location>
</feature>
<keyword evidence="2" id="KW-0148">Chlorophyll</keyword>